<feature type="active site" description="Tele-phosphohistidine intermediate" evidence="1">
    <location>
        <position position="8"/>
    </location>
</feature>
<dbReference type="SUPFAM" id="SSF53254">
    <property type="entry name" value="Phosphoglycerate mutase-like"/>
    <property type="match status" value="1"/>
</dbReference>
<evidence type="ECO:0000313" key="3">
    <source>
        <dbReference type="EMBL" id="HCL00994.1"/>
    </source>
</evidence>
<dbReference type="Pfam" id="PF00300">
    <property type="entry name" value="His_Phos_1"/>
    <property type="match status" value="1"/>
</dbReference>
<dbReference type="SMART" id="SM00855">
    <property type="entry name" value="PGAM"/>
    <property type="match status" value="1"/>
</dbReference>
<feature type="binding site" evidence="2">
    <location>
        <begin position="7"/>
        <end position="14"/>
    </location>
    <ligand>
        <name>substrate</name>
    </ligand>
</feature>
<dbReference type="InterPro" id="IPR029033">
    <property type="entry name" value="His_PPase_superfam"/>
</dbReference>
<evidence type="ECO:0000256" key="1">
    <source>
        <dbReference type="PIRSR" id="PIRSR613078-1"/>
    </source>
</evidence>
<dbReference type="Gene3D" id="3.40.50.1240">
    <property type="entry name" value="Phosphoglycerate mutase-like"/>
    <property type="match status" value="1"/>
</dbReference>
<dbReference type="GO" id="GO:0016791">
    <property type="term" value="F:phosphatase activity"/>
    <property type="evidence" value="ECO:0007669"/>
    <property type="project" value="TreeGrafter"/>
</dbReference>
<dbReference type="PIRSF" id="PIRSF000709">
    <property type="entry name" value="6PFK_2-Ptase"/>
    <property type="match status" value="1"/>
</dbReference>
<evidence type="ECO:0000313" key="4">
    <source>
        <dbReference type="Proteomes" id="UP000262969"/>
    </source>
</evidence>
<feature type="binding site" evidence="2">
    <location>
        <position position="59"/>
    </location>
    <ligand>
        <name>substrate</name>
    </ligand>
</feature>
<dbReference type="InterPro" id="IPR050275">
    <property type="entry name" value="PGM_Phosphatase"/>
</dbReference>
<sequence>MNIYFIRHGETDWNVENKIQGSNDIDLNGNGISQALALGEKVKTLGLPIQKIYTSPQKRARKTAKILSEAIQVDCVVTAGLEEMNLGRWEGLTWKEVKEKDIETFNIWYPNRNTDKTPGGESYEEVLSRSLATVQSILKEESQDIAIVSHGAVIKCLLCYINQLPFDQMKQFQTGNTSITIVDADHFR</sequence>
<name>A0A3D2X276_9FIRM</name>
<feature type="active site" description="Proton donor/acceptor" evidence="1">
    <location>
        <position position="83"/>
    </location>
</feature>
<proteinExistence type="predicted"/>
<dbReference type="AlphaFoldDB" id="A0A3D2X276"/>
<dbReference type="GO" id="GO:0005737">
    <property type="term" value="C:cytoplasm"/>
    <property type="evidence" value="ECO:0007669"/>
    <property type="project" value="TreeGrafter"/>
</dbReference>
<evidence type="ECO:0000256" key="2">
    <source>
        <dbReference type="PIRSR" id="PIRSR613078-2"/>
    </source>
</evidence>
<dbReference type="Proteomes" id="UP000262969">
    <property type="component" value="Unassembled WGS sequence"/>
</dbReference>
<accession>A0A3D2X276</accession>
<reference evidence="3 4" key="1">
    <citation type="journal article" date="2018" name="Nat. Biotechnol.">
        <title>A standardized bacterial taxonomy based on genome phylogeny substantially revises the tree of life.</title>
        <authorList>
            <person name="Parks D.H."/>
            <person name="Chuvochina M."/>
            <person name="Waite D.W."/>
            <person name="Rinke C."/>
            <person name="Skarshewski A."/>
            <person name="Chaumeil P.A."/>
            <person name="Hugenholtz P."/>
        </authorList>
    </citation>
    <scope>NUCLEOTIDE SEQUENCE [LARGE SCALE GENOMIC DNA]</scope>
    <source>
        <strain evidence="3">UBA11728</strain>
    </source>
</reference>
<dbReference type="PANTHER" id="PTHR48100">
    <property type="entry name" value="BROAD-SPECIFICITY PHOSPHATASE YOR283W-RELATED"/>
    <property type="match status" value="1"/>
</dbReference>
<dbReference type="InterPro" id="IPR013078">
    <property type="entry name" value="His_Pase_superF_clade-1"/>
</dbReference>
<gene>
    <name evidence="3" type="ORF">DHW61_00975</name>
</gene>
<dbReference type="EMBL" id="DPVV01000037">
    <property type="protein sequence ID" value="HCL00994.1"/>
    <property type="molecule type" value="Genomic_DNA"/>
</dbReference>
<dbReference type="PANTHER" id="PTHR48100:SF1">
    <property type="entry name" value="HISTIDINE PHOSPHATASE FAMILY PROTEIN-RELATED"/>
    <property type="match status" value="1"/>
</dbReference>
<organism evidence="3 4">
    <name type="scientific">Lachnoclostridium phytofermentans</name>
    <dbReference type="NCBI Taxonomy" id="66219"/>
    <lineage>
        <taxon>Bacteria</taxon>
        <taxon>Bacillati</taxon>
        <taxon>Bacillota</taxon>
        <taxon>Clostridia</taxon>
        <taxon>Lachnospirales</taxon>
        <taxon>Lachnospiraceae</taxon>
    </lineage>
</organism>
<dbReference type="CDD" id="cd07067">
    <property type="entry name" value="HP_PGM_like"/>
    <property type="match status" value="1"/>
</dbReference>
<protein>
    <submittedName>
        <fullName evidence="3">Phosphoglycerate mutase</fullName>
    </submittedName>
</protein>
<comment type="caution">
    <text evidence="3">The sequence shown here is derived from an EMBL/GenBank/DDBJ whole genome shotgun (WGS) entry which is preliminary data.</text>
</comment>